<evidence type="ECO:0000313" key="1">
    <source>
        <dbReference type="EMBL" id="MCK9686735.1"/>
    </source>
</evidence>
<proteinExistence type="predicted"/>
<dbReference type="Pfam" id="PF11162">
    <property type="entry name" value="DUF2946"/>
    <property type="match status" value="1"/>
</dbReference>
<organism evidence="1 2">
    <name type="scientific">Scleromatobacter humisilvae</name>
    <dbReference type="NCBI Taxonomy" id="2897159"/>
    <lineage>
        <taxon>Bacteria</taxon>
        <taxon>Pseudomonadati</taxon>
        <taxon>Pseudomonadota</taxon>
        <taxon>Betaproteobacteria</taxon>
        <taxon>Burkholderiales</taxon>
        <taxon>Sphaerotilaceae</taxon>
        <taxon>Scleromatobacter</taxon>
    </lineage>
</organism>
<accession>A0A9X2C319</accession>
<dbReference type="RefSeq" id="WP_275682776.1">
    <property type="nucleotide sequence ID" value="NZ_JAJLJH010000003.1"/>
</dbReference>
<protein>
    <submittedName>
        <fullName evidence="1">DUF2946 domain-containing protein</fullName>
    </submittedName>
</protein>
<dbReference type="EMBL" id="JAJLJH010000003">
    <property type="protein sequence ID" value="MCK9686735.1"/>
    <property type="molecule type" value="Genomic_DNA"/>
</dbReference>
<dbReference type="AlphaFoldDB" id="A0A9X2C319"/>
<sequence>MSTQRGRRTVSSWIALFAILLVSFVPTVTGAFSTASGLPWDRICSAANVASDKRATPDSPASPHAFEHCPYCALHADLAPPPDPRIADAGIALAFRALPLAFTRAPRGNAVWASAQPRAPPRFV</sequence>
<comment type="caution">
    <text evidence="1">The sequence shown here is derived from an EMBL/GenBank/DDBJ whole genome shotgun (WGS) entry which is preliminary data.</text>
</comment>
<name>A0A9X2C319_9BURK</name>
<gene>
    <name evidence="1" type="ORF">LPC04_13565</name>
</gene>
<reference evidence="1" key="1">
    <citation type="submission" date="2021-11" db="EMBL/GenBank/DDBJ databases">
        <title>BS-T2-15 a new species belonging to the Comamonadaceae family isolated from the soil of a French oak forest.</title>
        <authorList>
            <person name="Mieszkin S."/>
            <person name="Alain K."/>
        </authorList>
    </citation>
    <scope>NUCLEOTIDE SEQUENCE</scope>
    <source>
        <strain evidence="1">BS-T2-15</strain>
    </source>
</reference>
<dbReference type="Proteomes" id="UP001139353">
    <property type="component" value="Unassembled WGS sequence"/>
</dbReference>
<keyword evidence="2" id="KW-1185">Reference proteome</keyword>
<evidence type="ECO:0000313" key="2">
    <source>
        <dbReference type="Proteomes" id="UP001139353"/>
    </source>
</evidence>
<dbReference type="InterPro" id="IPR021333">
    <property type="entry name" value="DUF2946"/>
</dbReference>